<dbReference type="InterPro" id="IPR015943">
    <property type="entry name" value="WD40/YVTN_repeat-like_dom_sf"/>
</dbReference>
<dbReference type="PROSITE" id="PS00678">
    <property type="entry name" value="WD_REPEATS_1"/>
    <property type="match status" value="1"/>
</dbReference>
<dbReference type="GO" id="GO:0032040">
    <property type="term" value="C:small-subunit processome"/>
    <property type="evidence" value="ECO:0007669"/>
    <property type="project" value="TreeGrafter"/>
</dbReference>
<dbReference type="Pfam" id="PF25172">
    <property type="entry name" value="Beta-prop_WDR3_2nd"/>
    <property type="match status" value="1"/>
</dbReference>
<dbReference type="OrthoDB" id="338608at2759"/>
<dbReference type="GO" id="GO:0030490">
    <property type="term" value="P:maturation of SSU-rRNA"/>
    <property type="evidence" value="ECO:0007669"/>
    <property type="project" value="TreeGrafter"/>
</dbReference>
<proteinExistence type="predicted"/>
<dbReference type="AlphaFoldDB" id="A0A7J6NH77"/>
<evidence type="ECO:0000313" key="6">
    <source>
        <dbReference type="Proteomes" id="UP000541610"/>
    </source>
</evidence>
<reference evidence="5 6" key="1">
    <citation type="submission" date="2020-04" db="EMBL/GenBank/DDBJ databases">
        <title>Perkinsus olseni comparative genomics.</title>
        <authorList>
            <person name="Bogema D.R."/>
        </authorList>
    </citation>
    <scope>NUCLEOTIDE SEQUENCE [LARGE SCALE GENOMIC DNA]</scope>
    <source>
        <strain evidence="5">00978-12</strain>
    </source>
</reference>
<organism evidence="5 6">
    <name type="scientific">Perkinsus olseni</name>
    <name type="common">Perkinsus atlanticus</name>
    <dbReference type="NCBI Taxonomy" id="32597"/>
    <lineage>
        <taxon>Eukaryota</taxon>
        <taxon>Sar</taxon>
        <taxon>Alveolata</taxon>
        <taxon>Perkinsozoa</taxon>
        <taxon>Perkinsea</taxon>
        <taxon>Perkinsida</taxon>
        <taxon>Perkinsidae</taxon>
        <taxon>Perkinsus</taxon>
    </lineage>
</organism>
<feature type="region of interest" description="Disordered" evidence="4">
    <location>
        <begin position="849"/>
        <end position="871"/>
    </location>
</feature>
<dbReference type="InterPro" id="IPR036322">
    <property type="entry name" value="WD40_repeat_dom_sf"/>
</dbReference>
<name>A0A7J6NH77_PEROL</name>
<feature type="repeat" description="WD" evidence="3">
    <location>
        <begin position="489"/>
        <end position="529"/>
    </location>
</feature>
<accession>A0A7J6NH77</accession>
<dbReference type="PANTHER" id="PTHR19853">
    <property type="entry name" value="WD REPEAT CONTAINING PROTEIN 3 WDR3"/>
    <property type="match status" value="1"/>
</dbReference>
<feature type="compositionally biased region" description="Basic residues" evidence="4">
    <location>
        <begin position="381"/>
        <end position="394"/>
    </location>
</feature>
<evidence type="ECO:0000256" key="1">
    <source>
        <dbReference type="ARBA" id="ARBA00022574"/>
    </source>
</evidence>
<gene>
    <name evidence="5" type="primary">WDR3_2</name>
    <name evidence="5" type="ORF">FOZ60_009512</name>
</gene>
<dbReference type="InterPro" id="IPR001680">
    <property type="entry name" value="WD40_rpt"/>
</dbReference>
<keyword evidence="2" id="KW-0677">Repeat</keyword>
<keyword evidence="1 3" id="KW-0853">WD repeat</keyword>
<sequence>MPKAYLRYKGEGALGAIVSQQGNVVVTSGNSPSQTAARYAFCPTNDTVTIWDIRTQTIKGVMEVPLGKDELQKRPPQVTALSDLFIPSTTPSGWTGAKMAVGYSDGSIRVFAYEETRPGSVEGVWSPEVSFMGHRTAVNVLKFSRGGFQLCSGGADNDVIVWDVVAETGMCRLSGHKDQVTDLVVLEMRNGMALPLLEARTFPGRLKRLVTDWVVVVAMVAPALLHENESPDASLAYVVSVSKDTTCKLWSVGTQICVQTCGESRGELWSVASSMMMPSPSQAVEGAPNSGAVVIVTGGVDQKLYMYTVSALSLSSGGGLDATGDMMKFIGPLDRGSGQSGMKKRVGTLAFTEDGSRLLAQAVGRTVEVFDMLTDKYRKRVQRRKREKAAKKQKAAATGQDGINEQPKQQPLEEDDSTEKALTAAELFKLRDKLVHFPGKIGSMSVHKDSVCVGLLDNSLHLIPSLTAELAADDDSSAAAEKGRMSVVAKGHRQAVRYVSFSPDSTMLLSCSGESLRVWTAQSTKQCVRHIDNTGYVLCARWFAGNQHVVCGSKDGSLALYDLQTGECRCRTLASEGGQPLYGICDDPEEQDNFITVGADKTLRYYATDLTSLEDESSIFVEDESKRLTLNDDGLCVALSPKDKKKADAPRFLAIGMLDSTITVVYADTGKQFLTLYGHQLPVLTVAFSDDGQLLASGSADKNIKLWHPKFGNCLHSLRAHESSVTSISWLPGTHYLASAGKVDGMLNLWDCDRSEEIASLPGHNGDVWSVACDADGALLATGGADRTIRLWKRSDEQMFIEEDQEEALDRQLEEEAAREAAVVTMARPTRRTMETVKSAERLMEALDEVREASTEEQQSEGAEEGKSTPQESIKTLRIMAAIPVADMQEVVLALPVTYSRRLLSVLVDLLSFLHSVPESQQAAIRGGLPIELCLSVGLSLIQAQAPYLVHDPSSRRLLVDLRDLLYDVASTAVDEAGVARSAAMMAKQELKRRREIGDLDAEDRAYRKSRRIAGK</sequence>
<evidence type="ECO:0000256" key="3">
    <source>
        <dbReference type="PROSITE-ProRule" id="PRU00221"/>
    </source>
</evidence>
<dbReference type="GO" id="GO:0034388">
    <property type="term" value="C:Pwp2p-containing subcomplex of 90S preribosome"/>
    <property type="evidence" value="ECO:0007669"/>
    <property type="project" value="TreeGrafter"/>
</dbReference>
<dbReference type="PANTHER" id="PTHR19853:SF0">
    <property type="entry name" value="WD REPEAT-CONTAINING PROTEIN 3"/>
    <property type="match status" value="1"/>
</dbReference>
<dbReference type="SUPFAM" id="SSF50978">
    <property type="entry name" value="WD40 repeat-like"/>
    <property type="match status" value="2"/>
</dbReference>
<dbReference type="GO" id="GO:0030515">
    <property type="term" value="F:snoRNA binding"/>
    <property type="evidence" value="ECO:0007669"/>
    <property type="project" value="TreeGrafter"/>
</dbReference>
<feature type="region of interest" description="Disordered" evidence="4">
    <location>
        <begin position="381"/>
        <end position="418"/>
    </location>
</feature>
<dbReference type="Gene3D" id="2.130.10.10">
    <property type="entry name" value="YVTN repeat-like/Quinoprotein amine dehydrogenase"/>
    <property type="match status" value="4"/>
</dbReference>
<evidence type="ECO:0000256" key="2">
    <source>
        <dbReference type="ARBA" id="ARBA00022737"/>
    </source>
</evidence>
<dbReference type="Pfam" id="PF00400">
    <property type="entry name" value="WD40"/>
    <property type="match status" value="1"/>
</dbReference>
<dbReference type="SMART" id="SM00320">
    <property type="entry name" value="WD40"/>
    <property type="match status" value="10"/>
</dbReference>
<protein>
    <submittedName>
        <fullName evidence="5">Dip2/Utp12 protein</fullName>
    </submittedName>
</protein>
<dbReference type="InterPro" id="IPR051570">
    <property type="entry name" value="TBC1_cilium_biogenesis"/>
</dbReference>
<evidence type="ECO:0000313" key="5">
    <source>
        <dbReference type="EMBL" id="KAF4683188.1"/>
    </source>
</evidence>
<evidence type="ECO:0000256" key="4">
    <source>
        <dbReference type="SAM" id="MobiDB-lite"/>
    </source>
</evidence>
<dbReference type="InterPro" id="IPR019775">
    <property type="entry name" value="WD40_repeat_CS"/>
</dbReference>
<dbReference type="EMBL" id="JABANP010000383">
    <property type="protein sequence ID" value="KAF4683188.1"/>
    <property type="molecule type" value="Genomic_DNA"/>
</dbReference>
<feature type="repeat" description="WD" evidence="3">
    <location>
        <begin position="131"/>
        <end position="164"/>
    </location>
</feature>
<feature type="repeat" description="WD" evidence="3">
    <location>
        <begin position="676"/>
        <end position="717"/>
    </location>
</feature>
<dbReference type="CDD" id="cd00200">
    <property type="entry name" value="WD40"/>
    <property type="match status" value="1"/>
</dbReference>
<feature type="repeat" description="WD" evidence="3">
    <location>
        <begin position="761"/>
        <end position="802"/>
    </location>
</feature>
<dbReference type="Proteomes" id="UP000541610">
    <property type="component" value="Unassembled WGS sequence"/>
</dbReference>
<comment type="caution">
    <text evidence="5">The sequence shown here is derived from an EMBL/GenBank/DDBJ whole genome shotgun (WGS) entry which is preliminary data.</text>
</comment>
<dbReference type="PROSITE" id="PS50294">
    <property type="entry name" value="WD_REPEATS_REGION"/>
    <property type="match status" value="3"/>
</dbReference>
<dbReference type="PROSITE" id="PS50082">
    <property type="entry name" value="WD_REPEATS_2"/>
    <property type="match status" value="5"/>
</dbReference>
<feature type="repeat" description="WD" evidence="3">
    <location>
        <begin position="718"/>
        <end position="760"/>
    </location>
</feature>